<comment type="caution">
    <text evidence="2">The sequence shown here is derived from an EMBL/GenBank/DDBJ whole genome shotgun (WGS) entry which is preliminary data.</text>
</comment>
<protein>
    <submittedName>
        <fullName evidence="2">OmpA family protein</fullName>
    </submittedName>
</protein>
<dbReference type="Gene3D" id="3.30.1330.60">
    <property type="entry name" value="OmpA-like domain"/>
    <property type="match status" value="1"/>
</dbReference>
<evidence type="ECO:0000256" key="1">
    <source>
        <dbReference type="SAM" id="Phobius"/>
    </source>
</evidence>
<reference evidence="2 3" key="1">
    <citation type="submission" date="2019-08" db="EMBL/GenBank/DDBJ databases">
        <title>Lewinella sp. strain SSH13 Genome sequencing and assembly.</title>
        <authorList>
            <person name="Kim I."/>
        </authorList>
    </citation>
    <scope>NUCLEOTIDE SEQUENCE [LARGE SCALE GENOMIC DNA]</scope>
    <source>
        <strain evidence="2 3">SSH13</strain>
    </source>
</reference>
<dbReference type="InterPro" id="IPR036737">
    <property type="entry name" value="OmpA-like_sf"/>
</dbReference>
<dbReference type="AlphaFoldDB" id="A0A5C7F9P8"/>
<evidence type="ECO:0000313" key="3">
    <source>
        <dbReference type="Proteomes" id="UP000321907"/>
    </source>
</evidence>
<proteinExistence type="predicted"/>
<accession>A0A5C7F9P8</accession>
<organism evidence="2 3">
    <name type="scientific">Neolewinella aurantiaca</name>
    <dbReference type="NCBI Taxonomy" id="2602767"/>
    <lineage>
        <taxon>Bacteria</taxon>
        <taxon>Pseudomonadati</taxon>
        <taxon>Bacteroidota</taxon>
        <taxon>Saprospiria</taxon>
        <taxon>Saprospirales</taxon>
        <taxon>Lewinellaceae</taxon>
        <taxon>Neolewinella</taxon>
    </lineage>
</organism>
<keyword evidence="1" id="KW-1133">Transmembrane helix</keyword>
<feature type="transmembrane region" description="Helical" evidence="1">
    <location>
        <begin position="34"/>
        <end position="54"/>
    </location>
</feature>
<dbReference type="Proteomes" id="UP000321907">
    <property type="component" value="Unassembled WGS sequence"/>
</dbReference>
<feature type="transmembrane region" description="Helical" evidence="1">
    <location>
        <begin position="66"/>
        <end position="86"/>
    </location>
</feature>
<dbReference type="EMBL" id="VOXD01000069">
    <property type="protein sequence ID" value="TXF82342.1"/>
    <property type="molecule type" value="Genomic_DNA"/>
</dbReference>
<dbReference type="SUPFAM" id="SSF103088">
    <property type="entry name" value="OmpA-like"/>
    <property type="match status" value="1"/>
</dbReference>
<sequence>MKNLARYTLLFVLYTSVYFILDWIVDRVVSRSGFLIDGNILFYGLLILVLIIFFQHFKLPNESKKILSYLDLVFPISLIAIGMIVLSMNPARKAMDTSNTVYTNTFNPNYDFVLPFFFENGIDTLDVSEKDKLLELIDIFMTCGEEEIEVIGYASSRAFEGFSNSRNTQLANDRAKNVKSYIEAWTNSSVNARNWNDYEEMESFRRITDRDLQGNLISRSEKLNRRVEVVWSNNKCYRND</sequence>
<evidence type="ECO:0000313" key="2">
    <source>
        <dbReference type="EMBL" id="TXF82342.1"/>
    </source>
</evidence>
<gene>
    <name evidence="2" type="ORF">FUA23_21825</name>
</gene>
<keyword evidence="3" id="KW-1185">Reference proteome</keyword>
<keyword evidence="1" id="KW-0812">Transmembrane</keyword>
<keyword evidence="1" id="KW-0472">Membrane</keyword>
<name>A0A5C7F9P8_9BACT</name>
<feature type="transmembrane region" description="Helical" evidence="1">
    <location>
        <begin position="6"/>
        <end position="25"/>
    </location>
</feature>